<dbReference type="InterPro" id="IPR046341">
    <property type="entry name" value="SET_dom_sf"/>
</dbReference>
<proteinExistence type="predicted"/>
<sequence>MEFHFNDLLARRDSLHSLTREGGDLKLNERSRGVFGLPVPQFGFTFKDFEPPLPPPPPESIKPFLPNVPPGLELRASRIDEGYGVWTRQEIVKGTRFGPFLGRWAPQPVNPKFAWEFGFTFKDFEPPLPPPPPESIKPFLPNVPPGLELRASRIDEGYGVWTRQEIVKGTRFGPFLGRWAPQPVNPKFAWEPSQRQAVRQAAGDKVASSLLSWVDGVENAPLPA</sequence>
<evidence type="ECO:0000313" key="1">
    <source>
        <dbReference type="EMBL" id="CAD7222715.1"/>
    </source>
</evidence>
<dbReference type="OrthoDB" id="9368434at2759"/>
<organism evidence="1">
    <name type="scientific">Cyprideis torosa</name>
    <dbReference type="NCBI Taxonomy" id="163714"/>
    <lineage>
        <taxon>Eukaryota</taxon>
        <taxon>Metazoa</taxon>
        <taxon>Ecdysozoa</taxon>
        <taxon>Arthropoda</taxon>
        <taxon>Crustacea</taxon>
        <taxon>Oligostraca</taxon>
        <taxon>Ostracoda</taxon>
        <taxon>Podocopa</taxon>
        <taxon>Podocopida</taxon>
        <taxon>Cytherocopina</taxon>
        <taxon>Cytheroidea</taxon>
        <taxon>Cytherideidae</taxon>
        <taxon>Cyprideis</taxon>
    </lineage>
</organism>
<dbReference type="AlphaFoldDB" id="A0A7R8W4V2"/>
<dbReference type="EMBL" id="OB660095">
    <property type="protein sequence ID" value="CAD7222715.1"/>
    <property type="molecule type" value="Genomic_DNA"/>
</dbReference>
<accession>A0A7R8W4V2</accession>
<protein>
    <submittedName>
        <fullName evidence="1">Uncharacterized protein</fullName>
    </submittedName>
</protein>
<name>A0A7R8W4V2_9CRUS</name>
<gene>
    <name evidence="1" type="ORF">CTOB1V02_LOCUS714</name>
</gene>
<dbReference type="Gene3D" id="2.170.270.10">
    <property type="entry name" value="SET domain"/>
    <property type="match status" value="2"/>
</dbReference>
<reference evidence="1" key="1">
    <citation type="submission" date="2020-11" db="EMBL/GenBank/DDBJ databases">
        <authorList>
            <person name="Tran Van P."/>
        </authorList>
    </citation>
    <scope>NUCLEOTIDE SEQUENCE</scope>
</reference>